<evidence type="ECO:0000256" key="1">
    <source>
        <dbReference type="SAM" id="MobiDB-lite"/>
    </source>
</evidence>
<dbReference type="AlphaFoldDB" id="A0A6P4YVZ6"/>
<gene>
    <name evidence="4" type="primary">LOC109473058</name>
</gene>
<name>A0A6P4YVZ6_BRABE</name>
<dbReference type="RefSeq" id="XP_019628518.1">
    <property type="nucleotide sequence ID" value="XM_019772959.1"/>
</dbReference>
<evidence type="ECO:0000256" key="2">
    <source>
        <dbReference type="SAM" id="Phobius"/>
    </source>
</evidence>
<evidence type="ECO:0000313" key="4">
    <source>
        <dbReference type="RefSeq" id="XP_019628518.1"/>
    </source>
</evidence>
<sequence>MPSSSGYSIEPTASLTSTIPPRSSTILSFNTYAAVSSPIFTSSVGSSPTLLLLSSTAVPIISTELVPTFTSRLSSSEVTFITTPSQTPPVATTTAITSSTSSVALRPTSVVVVTSSVAMVMSSSVNGTGGGVQAPAGSGGLPLAVLVGIVIACCVFVTICVVLMILLCFKRGGAYGAGSKKPSPANGGLWDDGVTLSYINSHIELPKEQGEEMKSLEGETDDPTPAAFTNYGYTDEANTVSTRL</sequence>
<dbReference type="GeneID" id="109473058"/>
<feature type="region of interest" description="Disordered" evidence="1">
    <location>
        <begin position="209"/>
        <end position="231"/>
    </location>
</feature>
<organism evidence="3 4">
    <name type="scientific">Branchiostoma belcheri</name>
    <name type="common">Amphioxus</name>
    <dbReference type="NCBI Taxonomy" id="7741"/>
    <lineage>
        <taxon>Eukaryota</taxon>
        <taxon>Metazoa</taxon>
        <taxon>Chordata</taxon>
        <taxon>Cephalochordata</taxon>
        <taxon>Leptocardii</taxon>
        <taxon>Amphioxiformes</taxon>
        <taxon>Branchiostomatidae</taxon>
        <taxon>Branchiostoma</taxon>
    </lineage>
</organism>
<dbReference type="OrthoDB" id="8192800at2759"/>
<dbReference type="Proteomes" id="UP000515135">
    <property type="component" value="Unplaced"/>
</dbReference>
<proteinExistence type="predicted"/>
<feature type="transmembrane region" description="Helical" evidence="2">
    <location>
        <begin position="143"/>
        <end position="169"/>
    </location>
</feature>
<evidence type="ECO:0000313" key="3">
    <source>
        <dbReference type="Proteomes" id="UP000515135"/>
    </source>
</evidence>
<dbReference type="KEGG" id="bbel:109473058"/>
<protein>
    <submittedName>
        <fullName evidence="4">Cell wall integrity and stress response component 4-like isoform X1</fullName>
    </submittedName>
</protein>
<reference evidence="4" key="1">
    <citation type="submission" date="2025-08" db="UniProtKB">
        <authorList>
            <consortium name="RefSeq"/>
        </authorList>
    </citation>
    <scope>IDENTIFICATION</scope>
    <source>
        <tissue evidence="4">Gonad</tissue>
    </source>
</reference>
<keyword evidence="2" id="KW-0812">Transmembrane</keyword>
<accession>A0A6P4YVZ6</accession>
<keyword evidence="2" id="KW-1133">Transmembrane helix</keyword>
<keyword evidence="2" id="KW-0472">Membrane</keyword>
<keyword evidence="3" id="KW-1185">Reference proteome</keyword>